<dbReference type="Proteomes" id="UP001366166">
    <property type="component" value="Chromosome"/>
</dbReference>
<reference evidence="2" key="1">
    <citation type="journal article" date="2023" name="Arch. Microbiol.">
        <title>Desulfoferula mesophilus gen. nov. sp. nov., a mesophilic sulfate-reducing bacterium isolated from a brackish lake sediment.</title>
        <authorList>
            <person name="Watanabe T."/>
            <person name="Yabe T."/>
            <person name="Tsuji J.M."/>
            <person name="Fukui M."/>
        </authorList>
    </citation>
    <scope>NUCLEOTIDE SEQUENCE [LARGE SCALE GENOMIC DNA]</scope>
    <source>
        <strain evidence="2">12FAK</strain>
    </source>
</reference>
<gene>
    <name evidence="1" type="ORF">FAK_41760</name>
</gene>
<accession>A0AAU9EZU3</accession>
<keyword evidence="2" id="KW-1185">Reference proteome</keyword>
<evidence type="ECO:0000313" key="2">
    <source>
        <dbReference type="Proteomes" id="UP001366166"/>
    </source>
</evidence>
<dbReference type="AlphaFoldDB" id="A0AAU9EZU3"/>
<sequence>MRRGTYFVCAREFLSYNELFPSEVCVMEKEPKEIMSKPRRLEEGFDPGKELWERLVDDAIERGGPCMATVENLLTEACELPANPDKKDNDQAEGE</sequence>
<dbReference type="EMBL" id="AP028679">
    <property type="protein sequence ID" value="BEQ17110.1"/>
    <property type="molecule type" value="Genomic_DNA"/>
</dbReference>
<protein>
    <submittedName>
        <fullName evidence="1">Uncharacterized protein</fullName>
    </submittedName>
</protein>
<name>A0AAU9EZU3_9BACT</name>
<evidence type="ECO:0000313" key="1">
    <source>
        <dbReference type="EMBL" id="BEQ17110.1"/>
    </source>
</evidence>
<dbReference type="KEGG" id="dmp:FAK_41760"/>
<organism evidence="1 2">
    <name type="scientific">Desulfoferula mesophila</name>
    <dbReference type="NCBI Taxonomy" id="3058419"/>
    <lineage>
        <taxon>Bacteria</taxon>
        <taxon>Pseudomonadati</taxon>
        <taxon>Thermodesulfobacteriota</taxon>
        <taxon>Desulfarculia</taxon>
        <taxon>Desulfarculales</taxon>
        <taxon>Desulfarculaceae</taxon>
        <taxon>Desulfoferula</taxon>
    </lineage>
</organism>
<proteinExistence type="predicted"/>